<evidence type="ECO:0000313" key="16">
    <source>
        <dbReference type="Proteomes" id="UP000515800"/>
    </source>
</evidence>
<dbReference type="Pfam" id="PF00370">
    <property type="entry name" value="FGGY_N"/>
    <property type="match status" value="1"/>
</dbReference>
<accession>A0A7G9T4Z4</accession>
<dbReference type="InterPro" id="IPR018484">
    <property type="entry name" value="FGGY_N"/>
</dbReference>
<keyword evidence="7" id="KW-0319">Glycerol metabolism</keyword>
<evidence type="ECO:0000256" key="8">
    <source>
        <dbReference type="ARBA" id="ARBA00022840"/>
    </source>
</evidence>
<evidence type="ECO:0000256" key="3">
    <source>
        <dbReference type="ARBA" id="ARBA00012099"/>
    </source>
</evidence>
<comment type="pathway">
    <text evidence="1">Polyol metabolism; glycerol degradation via glycerol kinase pathway; sn-glycerol 3-phosphate from glycerol: step 1/1.</text>
</comment>
<organism evidence="15 16">
    <name type="scientific">Weissella diestrammenae</name>
    <dbReference type="NCBI Taxonomy" id="1162633"/>
    <lineage>
        <taxon>Bacteria</taxon>
        <taxon>Bacillati</taxon>
        <taxon>Bacillota</taxon>
        <taxon>Bacilli</taxon>
        <taxon>Lactobacillales</taxon>
        <taxon>Lactobacillaceae</taxon>
        <taxon>Weissella</taxon>
    </lineage>
</organism>
<dbReference type="GO" id="GO:0006072">
    <property type="term" value="P:glycerol-3-phosphate metabolic process"/>
    <property type="evidence" value="ECO:0007669"/>
    <property type="project" value="InterPro"/>
</dbReference>
<dbReference type="GO" id="GO:0005829">
    <property type="term" value="C:cytosol"/>
    <property type="evidence" value="ECO:0007669"/>
    <property type="project" value="TreeGrafter"/>
</dbReference>
<sequence>MENQYVMVIDQGTTSTRVVLYDHEGMIVEISQLACPTIRRHTGWVEHDANQIWQDTKWLMQDVLTRAEIQANAIKAIGITNQRETTVIWDKETGQPVSFAIGWQSTQSEKITQKIKQRNITELLHTKTGLWLDSYFSATKVLWAFDEIEDLRLKAANGQVLFGTMDTWLLWQLTKGQVHGTDVSNASRTMMFNIHTLQWDDDVLEQLKIPRQILPDVYNSADDFGCTELNGVKIPITAIAGDQQAALFGHQAFEVGAVKSTYGTGAFMMMNTGKTAQESKHGLLTTIAYGIHGEVTYALEGSIFSAGSAIQWLKDEMQLIDNAQASSDMAYRSRAAAHQQIYLVPAFTGLGAPHWQESARGAAFGITRMTNDADVVRATVESLAFQTRDILEAMQKDTGIALSQLVIDGGVSANDYLHEFLADLLQMKVSRPINLEMTSLGIAFLAGLQSGYWPAQNELPINQAMIHIKQHADSEHMMQKNYLGWQKAVKTVSVFP</sequence>
<evidence type="ECO:0000256" key="11">
    <source>
        <dbReference type="ARBA" id="ARBA00054633"/>
    </source>
</evidence>
<dbReference type="Pfam" id="PF02782">
    <property type="entry name" value="FGGY_C"/>
    <property type="match status" value="1"/>
</dbReference>
<evidence type="ECO:0000256" key="12">
    <source>
        <dbReference type="ARBA" id="ARBA00063665"/>
    </source>
</evidence>
<dbReference type="RefSeq" id="WP_187529004.1">
    <property type="nucleotide sequence ID" value="NZ_CP060724.1"/>
</dbReference>
<keyword evidence="5" id="KW-0547">Nucleotide-binding</keyword>
<dbReference type="PANTHER" id="PTHR10196">
    <property type="entry name" value="SUGAR KINASE"/>
    <property type="match status" value="1"/>
</dbReference>
<evidence type="ECO:0000256" key="1">
    <source>
        <dbReference type="ARBA" id="ARBA00005190"/>
    </source>
</evidence>
<keyword evidence="4 15" id="KW-0808">Transferase</keyword>
<evidence type="ECO:0000256" key="5">
    <source>
        <dbReference type="ARBA" id="ARBA00022741"/>
    </source>
</evidence>
<comment type="function">
    <text evidence="11">Key enzyme in the regulation of glycerol uptake and metabolism. Catalyzes the phosphorylation of glycerol to yield sn-glycerol 3-phosphate.</text>
</comment>
<dbReference type="SUPFAM" id="SSF53067">
    <property type="entry name" value="Actin-like ATPase domain"/>
    <property type="match status" value="2"/>
</dbReference>
<dbReference type="KEGG" id="wdi:H9L19_07330"/>
<dbReference type="CDD" id="cd07769">
    <property type="entry name" value="ASKHA_NBD_FGGY_GK"/>
    <property type="match status" value="1"/>
</dbReference>
<dbReference type="Gene3D" id="3.30.420.40">
    <property type="match status" value="2"/>
</dbReference>
<dbReference type="FunFam" id="3.30.420.40:FF:000007">
    <property type="entry name" value="Glycerol kinase"/>
    <property type="match status" value="1"/>
</dbReference>
<dbReference type="InterPro" id="IPR018485">
    <property type="entry name" value="FGGY_C"/>
</dbReference>
<gene>
    <name evidence="15" type="primary">glpK</name>
    <name evidence="15" type="ORF">H9L19_07330</name>
</gene>
<dbReference type="EC" id="2.7.1.30" evidence="3"/>
<feature type="domain" description="Carbohydrate kinase FGGY N-terminal" evidence="13">
    <location>
        <begin position="5"/>
        <end position="249"/>
    </location>
</feature>
<dbReference type="InterPro" id="IPR005999">
    <property type="entry name" value="Glycerol_kin"/>
</dbReference>
<evidence type="ECO:0000259" key="13">
    <source>
        <dbReference type="Pfam" id="PF00370"/>
    </source>
</evidence>
<dbReference type="Proteomes" id="UP000515800">
    <property type="component" value="Chromosome"/>
</dbReference>
<evidence type="ECO:0000256" key="10">
    <source>
        <dbReference type="ARBA" id="ARBA00052101"/>
    </source>
</evidence>
<evidence type="ECO:0000256" key="9">
    <source>
        <dbReference type="ARBA" id="ARBA00043149"/>
    </source>
</evidence>
<proteinExistence type="inferred from homology"/>
<keyword evidence="16" id="KW-1185">Reference proteome</keyword>
<keyword evidence="6 15" id="KW-0418">Kinase</keyword>
<dbReference type="FunFam" id="3.30.420.40:FF:000008">
    <property type="entry name" value="Glycerol kinase"/>
    <property type="match status" value="1"/>
</dbReference>
<dbReference type="PANTHER" id="PTHR10196:SF69">
    <property type="entry name" value="GLYCEROL KINASE"/>
    <property type="match status" value="1"/>
</dbReference>
<evidence type="ECO:0000259" key="14">
    <source>
        <dbReference type="Pfam" id="PF02782"/>
    </source>
</evidence>
<evidence type="ECO:0000256" key="7">
    <source>
        <dbReference type="ARBA" id="ARBA00022798"/>
    </source>
</evidence>
<name>A0A7G9T4Z4_9LACO</name>
<dbReference type="GO" id="GO:0005524">
    <property type="term" value="F:ATP binding"/>
    <property type="evidence" value="ECO:0007669"/>
    <property type="project" value="UniProtKB-KW"/>
</dbReference>
<feature type="domain" description="Carbohydrate kinase FGGY C-terminal" evidence="14">
    <location>
        <begin position="260"/>
        <end position="448"/>
    </location>
</feature>
<evidence type="ECO:0000256" key="4">
    <source>
        <dbReference type="ARBA" id="ARBA00022679"/>
    </source>
</evidence>
<evidence type="ECO:0000256" key="6">
    <source>
        <dbReference type="ARBA" id="ARBA00022777"/>
    </source>
</evidence>
<comment type="similarity">
    <text evidence="2">Belongs to the FGGY kinase family.</text>
</comment>
<evidence type="ECO:0000256" key="2">
    <source>
        <dbReference type="ARBA" id="ARBA00009156"/>
    </source>
</evidence>
<dbReference type="InterPro" id="IPR000577">
    <property type="entry name" value="Carb_kinase_FGGY"/>
</dbReference>
<comment type="catalytic activity">
    <reaction evidence="10">
        <text>glycerol + ATP = sn-glycerol 3-phosphate + ADP + H(+)</text>
        <dbReference type="Rhea" id="RHEA:21644"/>
        <dbReference type="ChEBI" id="CHEBI:15378"/>
        <dbReference type="ChEBI" id="CHEBI:17754"/>
        <dbReference type="ChEBI" id="CHEBI:30616"/>
        <dbReference type="ChEBI" id="CHEBI:57597"/>
        <dbReference type="ChEBI" id="CHEBI:456216"/>
        <dbReference type="EC" id="2.7.1.30"/>
    </reaction>
</comment>
<keyword evidence="8" id="KW-0067">ATP-binding</keyword>
<dbReference type="NCBIfam" id="NF000756">
    <property type="entry name" value="PRK00047.1"/>
    <property type="match status" value="1"/>
</dbReference>
<evidence type="ECO:0000313" key="15">
    <source>
        <dbReference type="EMBL" id="QNN75169.1"/>
    </source>
</evidence>
<reference evidence="15 16" key="1">
    <citation type="submission" date="2020-08" db="EMBL/GenBank/DDBJ databases">
        <title>Genome sequence of Weissella diestrammenae KACC 16890T.</title>
        <authorList>
            <person name="Hyun D.-W."/>
            <person name="Bae J.-W."/>
        </authorList>
    </citation>
    <scope>NUCLEOTIDE SEQUENCE [LARGE SCALE GENOMIC DNA]</scope>
    <source>
        <strain evidence="15 16">KACC 16890</strain>
    </source>
</reference>
<dbReference type="PIRSF" id="PIRSF000538">
    <property type="entry name" value="GlpK"/>
    <property type="match status" value="1"/>
</dbReference>
<dbReference type="EMBL" id="CP060724">
    <property type="protein sequence ID" value="QNN75169.1"/>
    <property type="molecule type" value="Genomic_DNA"/>
</dbReference>
<dbReference type="InterPro" id="IPR043129">
    <property type="entry name" value="ATPase_NBD"/>
</dbReference>
<protein>
    <recommendedName>
        <fullName evidence="3">glycerol kinase</fullName>
        <ecNumber evidence="3">2.7.1.30</ecNumber>
    </recommendedName>
    <alternativeName>
        <fullName evidence="9">ATP:glycerol 3-phosphotransferase</fullName>
    </alternativeName>
</protein>
<comment type="subunit">
    <text evidence="12">Homotetramer and homodimer (in equilibrium).</text>
</comment>
<dbReference type="NCBIfam" id="TIGR01311">
    <property type="entry name" value="glycerol_kin"/>
    <property type="match status" value="1"/>
</dbReference>
<dbReference type="AlphaFoldDB" id="A0A7G9T4Z4"/>
<dbReference type="GO" id="GO:0004370">
    <property type="term" value="F:glycerol kinase activity"/>
    <property type="evidence" value="ECO:0007669"/>
    <property type="project" value="UniProtKB-EC"/>
</dbReference>
<dbReference type="GO" id="GO:0019563">
    <property type="term" value="P:glycerol catabolic process"/>
    <property type="evidence" value="ECO:0007669"/>
    <property type="project" value="TreeGrafter"/>
</dbReference>